<comment type="caution">
    <text evidence="5">The sequence shown here is derived from an EMBL/GenBank/DDBJ whole genome shotgun (WGS) entry which is preliminary data.</text>
</comment>
<dbReference type="InterPro" id="IPR014036">
    <property type="entry name" value="DeoR-like_C"/>
</dbReference>
<evidence type="ECO:0000256" key="3">
    <source>
        <dbReference type="ARBA" id="ARBA00023163"/>
    </source>
</evidence>
<keyword evidence="1" id="KW-0805">Transcription regulation</keyword>
<dbReference type="Pfam" id="PF00455">
    <property type="entry name" value="DeoRC"/>
    <property type="match status" value="1"/>
</dbReference>
<proteinExistence type="predicted"/>
<dbReference type="RefSeq" id="WP_135347037.1">
    <property type="nucleotide sequence ID" value="NZ_SRJD01000001.1"/>
</dbReference>
<name>A0A4Z0GVS2_9BACL</name>
<dbReference type="PROSITE" id="PS00894">
    <property type="entry name" value="HTH_DEOR_1"/>
    <property type="match status" value="1"/>
</dbReference>
<keyword evidence="6" id="KW-1185">Reference proteome</keyword>
<evidence type="ECO:0000313" key="6">
    <source>
        <dbReference type="Proteomes" id="UP000298347"/>
    </source>
</evidence>
<evidence type="ECO:0000256" key="2">
    <source>
        <dbReference type="ARBA" id="ARBA00023125"/>
    </source>
</evidence>
<organism evidence="5 6">
    <name type="scientific">Sporolactobacillus shoreae</name>
    <dbReference type="NCBI Taxonomy" id="1465501"/>
    <lineage>
        <taxon>Bacteria</taxon>
        <taxon>Bacillati</taxon>
        <taxon>Bacillota</taxon>
        <taxon>Bacilli</taxon>
        <taxon>Bacillales</taxon>
        <taxon>Sporolactobacillaceae</taxon>
        <taxon>Sporolactobacillus</taxon>
    </lineage>
</organism>
<dbReference type="InterPro" id="IPR050313">
    <property type="entry name" value="Carb_Metab_HTH_regulators"/>
</dbReference>
<dbReference type="SMART" id="SM01134">
    <property type="entry name" value="DeoRC"/>
    <property type="match status" value="1"/>
</dbReference>
<dbReference type="Pfam" id="PF08220">
    <property type="entry name" value="HTH_DeoR"/>
    <property type="match status" value="1"/>
</dbReference>
<dbReference type="PANTHER" id="PTHR30363">
    <property type="entry name" value="HTH-TYPE TRANSCRIPTIONAL REGULATOR SRLR-RELATED"/>
    <property type="match status" value="1"/>
</dbReference>
<dbReference type="InterPro" id="IPR001034">
    <property type="entry name" value="DeoR_HTH"/>
</dbReference>
<evidence type="ECO:0000259" key="4">
    <source>
        <dbReference type="PROSITE" id="PS51000"/>
    </source>
</evidence>
<protein>
    <submittedName>
        <fullName evidence="5">DeoR/GlpR transcriptional regulator</fullName>
    </submittedName>
</protein>
<evidence type="ECO:0000256" key="1">
    <source>
        <dbReference type="ARBA" id="ARBA00023015"/>
    </source>
</evidence>
<dbReference type="OrthoDB" id="9797223at2"/>
<dbReference type="Gene3D" id="3.40.50.1360">
    <property type="match status" value="1"/>
</dbReference>
<reference evidence="5 6" key="1">
    <citation type="journal article" date="2015" name="Int. J. Syst. Evol. Microbiol.">
        <title>Sporolactobacillus shoreae sp. nov. and Sporolactobacillus spathodeae sp. nov., two spore-forming lactic acid bacteria isolated from tree barks in Thailand.</title>
        <authorList>
            <person name="Thamacharoensuk T."/>
            <person name="Kitahara M."/>
            <person name="Ohkuma M."/>
            <person name="Thongchul N."/>
            <person name="Tanasupawat S."/>
        </authorList>
    </citation>
    <scope>NUCLEOTIDE SEQUENCE [LARGE SCALE GENOMIC DNA]</scope>
    <source>
        <strain evidence="5 6">BK92</strain>
    </source>
</reference>
<dbReference type="InterPro" id="IPR036390">
    <property type="entry name" value="WH_DNA-bd_sf"/>
</dbReference>
<dbReference type="InterPro" id="IPR018356">
    <property type="entry name" value="Tscrpt_reg_HTH_DeoR_CS"/>
</dbReference>
<accession>A0A4Z0GVS2</accession>
<dbReference type="SUPFAM" id="SSF100950">
    <property type="entry name" value="NagB/RpiA/CoA transferase-like"/>
    <property type="match status" value="1"/>
</dbReference>
<keyword evidence="2" id="KW-0238">DNA-binding</keyword>
<evidence type="ECO:0000313" key="5">
    <source>
        <dbReference type="EMBL" id="TGB00392.1"/>
    </source>
</evidence>
<dbReference type="PRINTS" id="PR00037">
    <property type="entry name" value="HTHLACR"/>
</dbReference>
<feature type="domain" description="HTH deoR-type" evidence="4">
    <location>
        <begin position="3"/>
        <end position="58"/>
    </location>
</feature>
<dbReference type="PROSITE" id="PS51000">
    <property type="entry name" value="HTH_DEOR_2"/>
    <property type="match status" value="1"/>
</dbReference>
<dbReference type="GO" id="GO:0003700">
    <property type="term" value="F:DNA-binding transcription factor activity"/>
    <property type="evidence" value="ECO:0007669"/>
    <property type="project" value="InterPro"/>
</dbReference>
<dbReference type="PANTHER" id="PTHR30363:SF56">
    <property type="entry name" value="TRANSCRIPTIONAL REGULATOR, DEOR FAMILY"/>
    <property type="match status" value="1"/>
</dbReference>
<dbReference type="AlphaFoldDB" id="A0A4Z0GVS2"/>
<dbReference type="Gene3D" id="1.10.10.10">
    <property type="entry name" value="Winged helix-like DNA-binding domain superfamily/Winged helix DNA-binding domain"/>
    <property type="match status" value="1"/>
</dbReference>
<dbReference type="SMART" id="SM00420">
    <property type="entry name" value="HTH_DEOR"/>
    <property type="match status" value="1"/>
</dbReference>
<dbReference type="SUPFAM" id="SSF46785">
    <property type="entry name" value="Winged helix' DNA-binding domain"/>
    <property type="match status" value="1"/>
</dbReference>
<dbReference type="EMBL" id="SRJD01000001">
    <property type="protein sequence ID" value="TGB00392.1"/>
    <property type="molecule type" value="Genomic_DNA"/>
</dbReference>
<dbReference type="Proteomes" id="UP000298347">
    <property type="component" value="Unassembled WGS sequence"/>
</dbReference>
<keyword evidence="3" id="KW-0804">Transcription</keyword>
<dbReference type="GO" id="GO:0003677">
    <property type="term" value="F:DNA binding"/>
    <property type="evidence" value="ECO:0007669"/>
    <property type="project" value="UniProtKB-KW"/>
</dbReference>
<gene>
    <name evidence="5" type="ORF">E4665_01565</name>
</gene>
<dbReference type="InterPro" id="IPR037171">
    <property type="entry name" value="NagB/RpiA_transferase-like"/>
</dbReference>
<sequence>MLAEERQQIILQKLAESPVVKLQDLVQDLKASESTVRRDLQELEACHLLRRVHGGASLLQPRSEELDMETKTSKNVQQKKAVARLAADQIKDNECIYLDAGTTTLEMIPYIKAANVTVVTNGPAHGEELARKNVVCYLIGGIMKRTTKAVIGSMALQNLNLFRFDKAFIGTNGIDKQMGFTTPDPEEAAVKKRAQSLSAQTFVVADSSKFSEVSFCKMFDLGQAAIITDKMPDIIESEIMGRTKIYCADQDSDPAFVPVKH</sequence>
<dbReference type="InterPro" id="IPR036388">
    <property type="entry name" value="WH-like_DNA-bd_sf"/>
</dbReference>